<dbReference type="AlphaFoldDB" id="A0A6A8DER9"/>
<protein>
    <recommendedName>
        <fullName evidence="2">D-aminoacyl-tRNA deacylase</fullName>
        <shortName evidence="2">DTD</shortName>
        <ecNumber evidence="2">3.1.1.96</ecNumber>
    </recommendedName>
    <alternativeName>
        <fullName evidence="2">Gly-tRNA(Ala) deacylase</fullName>
        <ecNumber evidence="2">3.1.1.-</ecNumber>
    </alternativeName>
</protein>
<comment type="caution">
    <text evidence="3">The sequence shown here is derived from an EMBL/GenBank/DDBJ whole genome shotgun (WGS) entry which is preliminary data.</text>
</comment>
<comment type="domain">
    <text evidence="2">A Gly-cisPro motif from one monomer fits into the active site of the other monomer to allow specific chiral rejection of L-amino acids.</text>
</comment>
<dbReference type="NCBIfam" id="TIGR00256">
    <property type="entry name" value="D-aminoacyl-tRNA deacylase"/>
    <property type="match status" value="1"/>
</dbReference>
<accession>A0A6A8DER9</accession>
<dbReference type="GO" id="GO:0000049">
    <property type="term" value="F:tRNA binding"/>
    <property type="evidence" value="ECO:0007669"/>
    <property type="project" value="UniProtKB-UniRule"/>
</dbReference>
<keyword evidence="2 3" id="KW-0378">Hydrolase</keyword>
<dbReference type="PANTHER" id="PTHR10472:SF5">
    <property type="entry name" value="D-AMINOACYL-TRNA DEACYLASE 1"/>
    <property type="match status" value="1"/>
</dbReference>
<dbReference type="PANTHER" id="PTHR10472">
    <property type="entry name" value="D-TYROSYL-TRNA TYR DEACYLASE"/>
    <property type="match status" value="1"/>
</dbReference>
<dbReference type="OrthoDB" id="9801395at2"/>
<keyword evidence="2" id="KW-0820">tRNA-binding</keyword>
<dbReference type="FunFam" id="3.50.80.10:FF:000001">
    <property type="entry name" value="D-aminoacyl-tRNA deacylase"/>
    <property type="match status" value="1"/>
</dbReference>
<evidence type="ECO:0000256" key="2">
    <source>
        <dbReference type="HAMAP-Rule" id="MF_00518"/>
    </source>
</evidence>
<comment type="catalytic activity">
    <reaction evidence="2">
        <text>a D-aminoacyl-tRNA + H2O = a tRNA + a D-alpha-amino acid + H(+)</text>
        <dbReference type="Rhea" id="RHEA:13953"/>
        <dbReference type="Rhea" id="RHEA-COMP:10123"/>
        <dbReference type="Rhea" id="RHEA-COMP:10124"/>
        <dbReference type="ChEBI" id="CHEBI:15377"/>
        <dbReference type="ChEBI" id="CHEBI:15378"/>
        <dbReference type="ChEBI" id="CHEBI:59871"/>
        <dbReference type="ChEBI" id="CHEBI:78442"/>
        <dbReference type="ChEBI" id="CHEBI:79333"/>
        <dbReference type="EC" id="3.1.1.96"/>
    </reaction>
</comment>
<dbReference type="EC" id="3.1.1.-" evidence="2"/>
<evidence type="ECO:0000313" key="3">
    <source>
        <dbReference type="EMBL" id="MRH43016.1"/>
    </source>
</evidence>
<reference evidence="3" key="1">
    <citation type="submission" date="2019-11" db="EMBL/GenBank/DDBJ databases">
        <authorList>
            <person name="Li J."/>
        </authorList>
    </citation>
    <scope>NUCLEOTIDE SEQUENCE</scope>
    <source>
        <strain evidence="3">B6B</strain>
    </source>
</reference>
<proteinExistence type="inferred from homology"/>
<evidence type="ECO:0000313" key="4">
    <source>
        <dbReference type="Proteomes" id="UP000799092"/>
    </source>
</evidence>
<dbReference type="InterPro" id="IPR023509">
    <property type="entry name" value="DTD-like_sf"/>
</dbReference>
<dbReference type="GO" id="GO:0051500">
    <property type="term" value="F:D-tyrosyl-tRNA(Tyr) deacylase activity"/>
    <property type="evidence" value="ECO:0007669"/>
    <property type="project" value="TreeGrafter"/>
</dbReference>
<dbReference type="Pfam" id="PF02580">
    <property type="entry name" value="Tyr_Deacylase"/>
    <property type="match status" value="1"/>
</dbReference>
<comment type="function">
    <text evidence="2">An aminoacyl-tRNA editing enzyme that deacylates mischarged D-aminoacyl-tRNAs. Also deacylates mischarged glycyl-tRNA(Ala), protecting cells against glycine mischarging by AlaRS. Acts via tRNA-based rather than protein-based catalysis; rejects L-amino acids rather than detecting D-amino acids in the active site. By recycling D-aminoacyl-tRNA to D-amino acids and free tRNA molecules, this enzyme counteracts the toxicity associated with the formation of D-aminoacyl-tRNA entities in vivo and helps enforce protein L-homochirality.</text>
</comment>
<dbReference type="GO" id="GO:0005737">
    <property type="term" value="C:cytoplasm"/>
    <property type="evidence" value="ECO:0007669"/>
    <property type="project" value="UniProtKB-SubCell"/>
</dbReference>
<keyword evidence="2" id="KW-0694">RNA-binding</keyword>
<dbReference type="GO" id="GO:0019478">
    <property type="term" value="P:D-amino acid catabolic process"/>
    <property type="evidence" value="ECO:0007669"/>
    <property type="project" value="UniProtKB-UniRule"/>
</dbReference>
<dbReference type="Gene3D" id="3.50.80.10">
    <property type="entry name" value="D-tyrosyl-tRNA(Tyr) deacylase"/>
    <property type="match status" value="1"/>
</dbReference>
<sequence length="148" mass="16380">MKVVIQRAENANVTVNKEIIGQIDYGLVVLVGITHGDTEEDAKYLVNKIINLRIFEDDANKMNLSLKEIGGSILSISQFTLYGDTRKGRRPNFMSAARPEQANRLYEQFNSYISAEGIPLETGIFGGMMNVQLTNVGPVTLIIDSAEK</sequence>
<gene>
    <name evidence="2" type="primary">dtd</name>
    <name evidence="3" type="ORF">GH741_09990</name>
</gene>
<dbReference type="HAMAP" id="MF_00518">
    <property type="entry name" value="Deacylase_Dtd"/>
    <property type="match status" value="1"/>
</dbReference>
<feature type="short sequence motif" description="Gly-cisPro motif, important for rejection of L-amino acids" evidence="2">
    <location>
        <begin position="137"/>
        <end position="138"/>
    </location>
</feature>
<dbReference type="EC" id="3.1.1.96" evidence="2"/>
<dbReference type="EMBL" id="WJNG01000007">
    <property type="protein sequence ID" value="MRH43016.1"/>
    <property type="molecule type" value="Genomic_DNA"/>
</dbReference>
<dbReference type="CDD" id="cd00563">
    <property type="entry name" value="Dtyr_deacylase"/>
    <property type="match status" value="1"/>
</dbReference>
<evidence type="ECO:0000256" key="1">
    <source>
        <dbReference type="ARBA" id="ARBA00009673"/>
    </source>
</evidence>
<comment type="catalytic activity">
    <reaction evidence="2">
        <text>glycyl-tRNA(Ala) + H2O = tRNA(Ala) + glycine + H(+)</text>
        <dbReference type="Rhea" id="RHEA:53744"/>
        <dbReference type="Rhea" id="RHEA-COMP:9657"/>
        <dbReference type="Rhea" id="RHEA-COMP:13640"/>
        <dbReference type="ChEBI" id="CHEBI:15377"/>
        <dbReference type="ChEBI" id="CHEBI:15378"/>
        <dbReference type="ChEBI" id="CHEBI:57305"/>
        <dbReference type="ChEBI" id="CHEBI:78442"/>
        <dbReference type="ChEBI" id="CHEBI:78522"/>
    </reaction>
</comment>
<dbReference type="Proteomes" id="UP000799092">
    <property type="component" value="Unassembled WGS sequence"/>
</dbReference>
<keyword evidence="2" id="KW-0963">Cytoplasm</keyword>
<dbReference type="SUPFAM" id="SSF69500">
    <property type="entry name" value="DTD-like"/>
    <property type="match status" value="1"/>
</dbReference>
<comment type="similarity">
    <text evidence="1 2">Belongs to the DTD family.</text>
</comment>
<organism evidence="3 4">
    <name type="scientific">Aquibacillus halophilus</name>
    <dbReference type="NCBI Taxonomy" id="930132"/>
    <lineage>
        <taxon>Bacteria</taxon>
        <taxon>Bacillati</taxon>
        <taxon>Bacillota</taxon>
        <taxon>Bacilli</taxon>
        <taxon>Bacillales</taxon>
        <taxon>Bacillaceae</taxon>
        <taxon>Aquibacillus</taxon>
    </lineage>
</organism>
<keyword evidence="4" id="KW-1185">Reference proteome</keyword>
<dbReference type="RefSeq" id="WP_153736654.1">
    <property type="nucleotide sequence ID" value="NZ_WJNG01000007.1"/>
</dbReference>
<name>A0A6A8DER9_9BACI</name>
<dbReference type="InterPro" id="IPR003732">
    <property type="entry name" value="Daa-tRNA_deacyls_DTD"/>
</dbReference>
<dbReference type="GO" id="GO:0106026">
    <property type="term" value="F:Gly-tRNA(Ala) deacylase activity"/>
    <property type="evidence" value="ECO:0007669"/>
    <property type="project" value="UniProtKB-UniRule"/>
</dbReference>
<dbReference type="GO" id="GO:0043908">
    <property type="term" value="F:Ser(Gly)-tRNA(Ala) hydrolase activity"/>
    <property type="evidence" value="ECO:0007669"/>
    <property type="project" value="UniProtKB-UniRule"/>
</dbReference>
<comment type="subcellular location">
    <subcellularLocation>
        <location evidence="2">Cytoplasm</location>
    </subcellularLocation>
</comment>
<comment type="subunit">
    <text evidence="2">Homodimer.</text>
</comment>